<evidence type="ECO:0000256" key="1">
    <source>
        <dbReference type="ARBA" id="ARBA00022729"/>
    </source>
</evidence>
<accession>A0A545U9V1</accession>
<protein>
    <submittedName>
        <fullName evidence="3">Outer membrane beta-barrel protein</fullName>
    </submittedName>
</protein>
<dbReference type="SUPFAM" id="SSF56925">
    <property type="entry name" value="OMPA-like"/>
    <property type="match status" value="1"/>
</dbReference>
<sequence length="201" mass="22202">MSLTFRYIVFKQMETHMNKSIAALIVGTCLASPLAIAQSNDTGWYLGLGAGRAYLEDDNRLVGVDFDADDTAMKVYFGYKINQYIAIEGSYADWGEPDDRIGGNKYEADLSGFGGFVMGILPVTDRFDLFAKIGVYLWDAELENKRTNLELADEDGYNLGFGFGAGYDLTNNVGIRVEFEAVDADTLDDAYAGTVGIHWQF</sequence>
<organism evidence="3 4">
    <name type="scientific">Exilibacterium tricleocarpae</name>
    <dbReference type="NCBI Taxonomy" id="2591008"/>
    <lineage>
        <taxon>Bacteria</taxon>
        <taxon>Pseudomonadati</taxon>
        <taxon>Pseudomonadota</taxon>
        <taxon>Gammaproteobacteria</taxon>
        <taxon>Cellvibrionales</taxon>
        <taxon>Cellvibrionaceae</taxon>
        <taxon>Exilibacterium</taxon>
    </lineage>
</organism>
<dbReference type="AlphaFoldDB" id="A0A545U9V1"/>
<feature type="domain" description="Outer membrane protein beta-barrel" evidence="2">
    <location>
        <begin position="23"/>
        <end position="201"/>
    </location>
</feature>
<comment type="caution">
    <text evidence="3">The sequence shown here is derived from an EMBL/GenBank/DDBJ whole genome shotgun (WGS) entry which is preliminary data.</text>
</comment>
<dbReference type="OrthoDB" id="5727787at2"/>
<dbReference type="Gene3D" id="2.40.160.20">
    <property type="match status" value="1"/>
</dbReference>
<evidence type="ECO:0000313" key="3">
    <source>
        <dbReference type="EMBL" id="TQV86246.1"/>
    </source>
</evidence>
<gene>
    <name evidence="3" type="ORF">FKG94_01470</name>
</gene>
<evidence type="ECO:0000259" key="2">
    <source>
        <dbReference type="Pfam" id="PF13505"/>
    </source>
</evidence>
<dbReference type="InterPro" id="IPR011250">
    <property type="entry name" value="OMP/PagP_B-barrel"/>
</dbReference>
<keyword evidence="1" id="KW-0732">Signal</keyword>
<dbReference type="InterPro" id="IPR027385">
    <property type="entry name" value="Beta-barrel_OMP"/>
</dbReference>
<name>A0A545U9V1_9GAMM</name>
<proteinExistence type="predicted"/>
<dbReference type="Proteomes" id="UP000319732">
    <property type="component" value="Unassembled WGS sequence"/>
</dbReference>
<dbReference type="EMBL" id="VHSG01000002">
    <property type="protein sequence ID" value="TQV86246.1"/>
    <property type="molecule type" value="Genomic_DNA"/>
</dbReference>
<evidence type="ECO:0000313" key="4">
    <source>
        <dbReference type="Proteomes" id="UP000319732"/>
    </source>
</evidence>
<reference evidence="3 4" key="1">
    <citation type="submission" date="2019-06" db="EMBL/GenBank/DDBJ databases">
        <title>Whole genome sequence for Cellvibrionaceae sp. R142.</title>
        <authorList>
            <person name="Wang G."/>
        </authorList>
    </citation>
    <scope>NUCLEOTIDE SEQUENCE [LARGE SCALE GENOMIC DNA]</scope>
    <source>
        <strain evidence="3 4">R142</strain>
    </source>
</reference>
<keyword evidence="4" id="KW-1185">Reference proteome</keyword>
<dbReference type="Pfam" id="PF13505">
    <property type="entry name" value="OMP_b-brl"/>
    <property type="match status" value="1"/>
</dbReference>